<dbReference type="Pfam" id="PF02515">
    <property type="entry name" value="CoA_transf_3"/>
    <property type="match status" value="1"/>
</dbReference>
<protein>
    <recommendedName>
        <fullName evidence="3">Acyl-CoA transferase</fullName>
    </recommendedName>
</protein>
<dbReference type="InterPro" id="IPR050509">
    <property type="entry name" value="CoA-transferase_III"/>
</dbReference>
<reference evidence="1 2" key="1">
    <citation type="submission" date="2020-07" db="EMBL/GenBank/DDBJ databases">
        <title>Sequencing the genomes of 1000 actinobacteria strains.</title>
        <authorList>
            <person name="Klenk H.-P."/>
        </authorList>
    </citation>
    <scope>NUCLEOTIDE SEQUENCE [LARGE SCALE GENOMIC DNA]</scope>
    <source>
        <strain evidence="1 2">LI1</strain>
    </source>
</reference>
<name>A0A7Z0ECN6_9MICO</name>
<organism evidence="1 2">
    <name type="scientific">Glaciibacter psychrotolerans</name>
    <dbReference type="NCBI Taxonomy" id="670054"/>
    <lineage>
        <taxon>Bacteria</taxon>
        <taxon>Bacillati</taxon>
        <taxon>Actinomycetota</taxon>
        <taxon>Actinomycetes</taxon>
        <taxon>Micrococcales</taxon>
        <taxon>Microbacteriaceae</taxon>
        <taxon>Glaciibacter</taxon>
    </lineage>
</organism>
<dbReference type="Proteomes" id="UP000537260">
    <property type="component" value="Unassembled WGS sequence"/>
</dbReference>
<dbReference type="InterPro" id="IPR023606">
    <property type="entry name" value="CoA-Trfase_III_dom_1_sf"/>
</dbReference>
<sequence>MSTEEGLLNEMAAVLPGVRAEGLVLHSGGGLESVFPVSELATAALGAAALAAAAVAGATEVRVDRRRASAWFDRSLYPVGWALASPWDPIAGDYRSLDGWIRLHTNAPAHRAAALSVLGMSVLGAENAADAVVAAVATWSGAELEAAIVDAGGCAAVMRTPDEWAHSVPGIALANEPLIAWQDLGAGRVALHSASADRPLRGVRVLDLTRILAGPVATRYLALLGADVLRIDPPDWDETLIPEVTLGKRTARLDLTNQADRDAFSALLTAADVIVHGYRPGALDGLGFGEADRQRLRPGLIDVSLNAYGWSGPLAGRRGFDSLVQMSTGIADAGMRETHADRPRPLPVQGLDHATGHLMAAATLSALAHQRETGVGRSARLSLARTAQVLLGRRGEGNHTPFRDLNDDDFVAHTEATSWGDARRLRYPSSIGGVTLEASPARALGLDRPVWR</sequence>
<dbReference type="RefSeq" id="WP_218868812.1">
    <property type="nucleotide sequence ID" value="NZ_JACCFM010000001.1"/>
</dbReference>
<dbReference type="AlphaFoldDB" id="A0A7Z0ECN6"/>
<comment type="caution">
    <text evidence="1">The sequence shown here is derived from an EMBL/GenBank/DDBJ whole genome shotgun (WGS) entry which is preliminary data.</text>
</comment>
<proteinExistence type="predicted"/>
<dbReference type="PANTHER" id="PTHR48228">
    <property type="entry name" value="SUCCINYL-COA--D-CITRAMALATE COA-TRANSFERASE"/>
    <property type="match status" value="1"/>
</dbReference>
<evidence type="ECO:0000313" key="1">
    <source>
        <dbReference type="EMBL" id="NYJ19242.1"/>
    </source>
</evidence>
<dbReference type="GO" id="GO:0003824">
    <property type="term" value="F:catalytic activity"/>
    <property type="evidence" value="ECO:0007669"/>
    <property type="project" value="InterPro"/>
</dbReference>
<evidence type="ECO:0008006" key="3">
    <source>
        <dbReference type="Google" id="ProtNLM"/>
    </source>
</evidence>
<accession>A0A7Z0ECN6</accession>
<evidence type="ECO:0000313" key="2">
    <source>
        <dbReference type="Proteomes" id="UP000537260"/>
    </source>
</evidence>
<dbReference type="EMBL" id="JACCFM010000001">
    <property type="protein sequence ID" value="NYJ19242.1"/>
    <property type="molecule type" value="Genomic_DNA"/>
</dbReference>
<dbReference type="InterPro" id="IPR003673">
    <property type="entry name" value="CoA-Trfase_fam_III"/>
</dbReference>
<dbReference type="PANTHER" id="PTHR48228:SF4">
    <property type="entry name" value="BLR3030 PROTEIN"/>
    <property type="match status" value="1"/>
</dbReference>
<gene>
    <name evidence="1" type="ORF">HNR05_001033</name>
</gene>
<dbReference type="Gene3D" id="3.40.50.10540">
    <property type="entry name" value="Crotonobetainyl-coa:carnitine coa-transferase, domain 1"/>
    <property type="match status" value="1"/>
</dbReference>
<dbReference type="SUPFAM" id="SSF89796">
    <property type="entry name" value="CoA-transferase family III (CaiB/BaiF)"/>
    <property type="match status" value="2"/>
</dbReference>
<keyword evidence="2" id="KW-1185">Reference proteome</keyword>